<keyword evidence="1" id="KW-0732">Signal</keyword>
<evidence type="ECO:0000256" key="1">
    <source>
        <dbReference type="SAM" id="SignalP"/>
    </source>
</evidence>
<name>A0AAI9TGA6_PENTH</name>
<reference evidence="2" key="2">
    <citation type="journal article" date="2016" name="Fungal Biol.">
        <title>Ochratoxin A production by Penicillium thymicola.</title>
        <authorList>
            <person name="Nguyen H.D.T."/>
            <person name="McMullin D.R."/>
            <person name="Ponomareva E."/>
            <person name="Riley R."/>
            <person name="Pomraning K.R."/>
            <person name="Baker S.E."/>
            <person name="Seifert K.A."/>
        </authorList>
    </citation>
    <scope>NUCLEOTIDE SEQUENCE</scope>
    <source>
        <strain evidence="2">DAOM 180753</strain>
    </source>
</reference>
<feature type="signal peptide" evidence="1">
    <location>
        <begin position="1"/>
        <end position="23"/>
    </location>
</feature>
<gene>
    <name evidence="2" type="ORF">VN97_g6762</name>
</gene>
<evidence type="ECO:0000313" key="2">
    <source>
        <dbReference type="EMBL" id="KAJ9486578.1"/>
    </source>
</evidence>
<comment type="caution">
    <text evidence="2">The sequence shown here is derived from an EMBL/GenBank/DDBJ whole genome shotgun (WGS) entry which is preliminary data.</text>
</comment>
<accession>A0AAI9TGA6</accession>
<dbReference type="Proteomes" id="UP001227192">
    <property type="component" value="Unassembled WGS sequence"/>
</dbReference>
<dbReference type="EMBL" id="LACB01000202">
    <property type="protein sequence ID" value="KAJ9486578.1"/>
    <property type="molecule type" value="Genomic_DNA"/>
</dbReference>
<organism evidence="2 3">
    <name type="scientific">Penicillium thymicola</name>
    <dbReference type="NCBI Taxonomy" id="293382"/>
    <lineage>
        <taxon>Eukaryota</taxon>
        <taxon>Fungi</taxon>
        <taxon>Dikarya</taxon>
        <taxon>Ascomycota</taxon>
        <taxon>Pezizomycotina</taxon>
        <taxon>Eurotiomycetes</taxon>
        <taxon>Eurotiomycetidae</taxon>
        <taxon>Eurotiales</taxon>
        <taxon>Aspergillaceae</taxon>
        <taxon>Penicillium</taxon>
    </lineage>
</organism>
<dbReference type="AlphaFoldDB" id="A0AAI9TGA6"/>
<proteinExistence type="predicted"/>
<sequence>MAWKSSVEFVLLLTRCILRFWRALLGQEDFRALEALSNSHACVPRYVYLARLIFRLVGTLEIQSETRRNN</sequence>
<reference evidence="2" key="1">
    <citation type="submission" date="2015-06" db="EMBL/GenBank/DDBJ databases">
        <authorList>
            <person name="Nguyen H."/>
        </authorList>
    </citation>
    <scope>NUCLEOTIDE SEQUENCE</scope>
    <source>
        <strain evidence="2">DAOM 180753</strain>
    </source>
</reference>
<keyword evidence="3" id="KW-1185">Reference proteome</keyword>
<feature type="chain" id="PRO_5042554047" description="Secreted protein" evidence="1">
    <location>
        <begin position="24"/>
        <end position="70"/>
    </location>
</feature>
<protein>
    <recommendedName>
        <fullName evidence="4">Secreted protein</fullName>
    </recommendedName>
</protein>
<evidence type="ECO:0000313" key="3">
    <source>
        <dbReference type="Proteomes" id="UP001227192"/>
    </source>
</evidence>
<evidence type="ECO:0008006" key="4">
    <source>
        <dbReference type="Google" id="ProtNLM"/>
    </source>
</evidence>